<evidence type="ECO:0000256" key="1">
    <source>
        <dbReference type="ARBA" id="ARBA00000213"/>
    </source>
</evidence>
<dbReference type="SMART" id="SM00437">
    <property type="entry name" value="TOP1Ac"/>
    <property type="match status" value="1"/>
</dbReference>
<evidence type="ECO:0000256" key="6">
    <source>
        <dbReference type="ARBA" id="ARBA00023235"/>
    </source>
</evidence>
<dbReference type="KEGG" id="tan:TA17755"/>
<dbReference type="OrthoDB" id="430051at2759"/>
<dbReference type="CDD" id="cd00186">
    <property type="entry name" value="TOP1Ac"/>
    <property type="match status" value="1"/>
</dbReference>
<dbReference type="Pfam" id="PF01131">
    <property type="entry name" value="Topoisom_bac"/>
    <property type="match status" value="1"/>
</dbReference>
<dbReference type="PRINTS" id="PR00417">
    <property type="entry name" value="PRTPISMRASEI"/>
</dbReference>
<name>Q4UB92_THEAN</name>
<evidence type="ECO:0000313" key="10">
    <source>
        <dbReference type="EMBL" id="CAI75909.1"/>
    </source>
</evidence>
<dbReference type="InterPro" id="IPR000380">
    <property type="entry name" value="Topo_IA"/>
</dbReference>
<dbReference type="InParanoid" id="Q4UB92"/>
<dbReference type="GeneID" id="3865175"/>
<dbReference type="FunFam" id="1.10.290.10:FF:000001">
    <property type="entry name" value="DNA topoisomerase"/>
    <property type="match status" value="1"/>
</dbReference>
<evidence type="ECO:0000256" key="7">
    <source>
        <dbReference type="RuleBase" id="RU362092"/>
    </source>
</evidence>
<comment type="catalytic activity">
    <reaction evidence="1 7">
        <text>ATP-independent breakage of single-stranded DNA, followed by passage and rejoining.</text>
        <dbReference type="EC" id="5.6.2.1"/>
    </reaction>
</comment>
<evidence type="ECO:0000259" key="9">
    <source>
        <dbReference type="PROSITE" id="PS52039"/>
    </source>
</evidence>
<keyword evidence="11" id="KW-1185">Reference proteome</keyword>
<dbReference type="FunCoup" id="Q4UB92">
    <property type="interactions" value="499"/>
</dbReference>
<dbReference type="SMART" id="SM00436">
    <property type="entry name" value="TOP1Bc"/>
    <property type="match status" value="1"/>
</dbReference>
<evidence type="ECO:0000256" key="5">
    <source>
        <dbReference type="ARBA" id="ARBA00023125"/>
    </source>
</evidence>
<dbReference type="OMA" id="VIHNVYS"/>
<dbReference type="GO" id="GO:0006265">
    <property type="term" value="P:DNA topological change"/>
    <property type="evidence" value="ECO:0007669"/>
    <property type="project" value="InterPro"/>
</dbReference>
<dbReference type="GO" id="GO:0005634">
    <property type="term" value="C:nucleus"/>
    <property type="evidence" value="ECO:0007669"/>
    <property type="project" value="TreeGrafter"/>
</dbReference>
<dbReference type="Gene3D" id="1.10.460.10">
    <property type="entry name" value="Topoisomerase I, domain 2"/>
    <property type="match status" value="1"/>
</dbReference>
<comment type="similarity">
    <text evidence="2 7">Belongs to the type IA topoisomerase family.</text>
</comment>
<dbReference type="RefSeq" id="XP_955385.1">
    <property type="nucleotide sequence ID" value="XM_950292.1"/>
</dbReference>
<dbReference type="STRING" id="5874.Q4UB92"/>
<protein>
    <recommendedName>
        <fullName evidence="3 7">DNA topoisomerase</fullName>
        <ecNumber evidence="3 7">5.6.2.1</ecNumber>
    </recommendedName>
</protein>
<dbReference type="VEuPathDB" id="PiroplasmaDB:TA17755"/>
<accession>Q4UB92</accession>
<gene>
    <name evidence="10" type="ORF">TA17755</name>
</gene>
<dbReference type="InterPro" id="IPR013497">
    <property type="entry name" value="Topo_IA_cen"/>
</dbReference>
<dbReference type="Gene3D" id="1.10.290.10">
    <property type="entry name" value="Topoisomerase I, domain 4"/>
    <property type="match status" value="1"/>
</dbReference>
<dbReference type="AlphaFoldDB" id="Q4UB92"/>
<dbReference type="Gene3D" id="2.70.20.10">
    <property type="entry name" value="Topoisomerase I, domain 3"/>
    <property type="match status" value="1"/>
</dbReference>
<dbReference type="Proteomes" id="UP000001950">
    <property type="component" value="Chromosome 3"/>
</dbReference>
<dbReference type="GO" id="GO:0003917">
    <property type="term" value="F:DNA topoisomerase type I (single strand cut, ATP-independent) activity"/>
    <property type="evidence" value="ECO:0007669"/>
    <property type="project" value="UniProtKB-EC"/>
</dbReference>
<keyword evidence="4 7" id="KW-0799">Topoisomerase</keyword>
<feature type="region of interest" description="Disordered" evidence="8">
    <location>
        <begin position="356"/>
        <end position="377"/>
    </location>
</feature>
<dbReference type="InterPro" id="IPR003602">
    <property type="entry name" value="Topo_IA_DNA-bd_dom"/>
</dbReference>
<dbReference type="PANTHER" id="PTHR11390">
    <property type="entry name" value="PROKARYOTIC DNA TOPOISOMERASE"/>
    <property type="match status" value="1"/>
</dbReference>
<feature type="domain" description="Topo IA-type catalytic" evidence="9">
    <location>
        <begin position="168"/>
        <end position="576"/>
    </location>
</feature>
<keyword evidence="6 7" id="KW-0413">Isomerase</keyword>
<dbReference type="PROSITE" id="PS52039">
    <property type="entry name" value="TOPO_IA_2"/>
    <property type="match status" value="1"/>
</dbReference>
<dbReference type="GO" id="GO:0003677">
    <property type="term" value="F:DNA binding"/>
    <property type="evidence" value="ECO:0007669"/>
    <property type="project" value="UniProtKB-KW"/>
</dbReference>
<dbReference type="InterPro" id="IPR013825">
    <property type="entry name" value="Topo_IA_cen_sub2"/>
</dbReference>
<feature type="compositionally biased region" description="Basic and acidic residues" evidence="8">
    <location>
        <begin position="356"/>
        <end position="368"/>
    </location>
</feature>
<dbReference type="GO" id="GO:0006310">
    <property type="term" value="P:DNA recombination"/>
    <property type="evidence" value="ECO:0007669"/>
    <property type="project" value="TreeGrafter"/>
</dbReference>
<dbReference type="InterPro" id="IPR023405">
    <property type="entry name" value="Topo_IA_core_domain"/>
</dbReference>
<evidence type="ECO:0000256" key="4">
    <source>
        <dbReference type="ARBA" id="ARBA00023029"/>
    </source>
</evidence>
<evidence type="ECO:0000256" key="8">
    <source>
        <dbReference type="SAM" id="MobiDB-lite"/>
    </source>
</evidence>
<dbReference type="InterPro" id="IPR003601">
    <property type="entry name" value="Topo_IA_2"/>
</dbReference>
<dbReference type="Gene3D" id="3.40.50.140">
    <property type="match status" value="1"/>
</dbReference>
<proteinExistence type="inferred from homology"/>
<evidence type="ECO:0000256" key="3">
    <source>
        <dbReference type="ARBA" id="ARBA00012891"/>
    </source>
</evidence>
<sequence length="607" mass="70033">MLNVLNVAEKPSVAKNITEILSCGNATRELTHSKTNPVYSFPHWFEGNMCKMYFTSVKGHLMNLDFDQPYRSWHRTAIIDLFTGKFYQDLHIMSSTHSPIHHERLQGYRKKHIKIRKNVLEVCFRVNKNMIVKRAIFSSVTSQFSFHYWNSESDIEHACVNLKQPNKNLANVGAVETRQEIDLRIGSAITRYLTLKYKTQIDTKAAILSYGTCQLPTLGFVVERFILIENFVSEPFWTIQVEVTQLAVLTLYENCIQNPSGIIRKVLKKEVRKHPPLPLDTIEMNKDVSRYLRISSHKCMQLAEGLYNKGFISYPRTETNVFPSSIDLKSIIGKLSSVPEFSEYTNTLLNEDGFHEPTKGNNNDEAHPPIHPVNSLTRDRAESEEHWLLYEYITRRFLACCSKDSIGHQSNVILEISGELFNLKGLIIQERNWLNIYKYTTWEAKLIPNFSENQEILPNEIILKDGATQPPDLLSESNLIDLMNKNAIGTDATMHEHIQKIQDRFYCIKDDKLRFVPTNLGKAIYYGFKEYNYQNIDLTKPILRANMERDMSDISIGIKDKDQVVLNYVNLLRSIFQLISNNSNKFDGYITCLSRIVPDDAPLPNNC</sequence>
<reference evidence="10 11" key="1">
    <citation type="journal article" date="2005" name="Science">
        <title>Genome of the host-cell transforming parasite Theileria annulata compared with T. parva.</title>
        <authorList>
            <person name="Pain A."/>
            <person name="Renauld H."/>
            <person name="Berriman M."/>
            <person name="Murphy L."/>
            <person name="Yeats C.A."/>
            <person name="Weir W."/>
            <person name="Kerhornou A."/>
            <person name="Aslett M."/>
            <person name="Bishop R."/>
            <person name="Bouchier C."/>
            <person name="Cochet M."/>
            <person name="Coulson R.M.R."/>
            <person name="Cronin A."/>
            <person name="de Villiers E.P."/>
            <person name="Fraser A."/>
            <person name="Fosker N."/>
            <person name="Gardner M."/>
            <person name="Goble A."/>
            <person name="Griffiths-Jones S."/>
            <person name="Harris D.E."/>
            <person name="Katzer F."/>
            <person name="Larke N."/>
            <person name="Lord A."/>
            <person name="Maser P."/>
            <person name="McKellar S."/>
            <person name="Mooney P."/>
            <person name="Morton F."/>
            <person name="Nene V."/>
            <person name="O'Neil S."/>
            <person name="Price C."/>
            <person name="Quail M.A."/>
            <person name="Rabbinowitsch E."/>
            <person name="Rawlings N.D."/>
            <person name="Rutter S."/>
            <person name="Saunders D."/>
            <person name="Seeger K."/>
            <person name="Shah T."/>
            <person name="Squares R."/>
            <person name="Squares S."/>
            <person name="Tivey A."/>
            <person name="Walker A.R."/>
            <person name="Woodward J."/>
            <person name="Dobbelaere D.A.E."/>
            <person name="Langsley G."/>
            <person name="Rajandream M.A."/>
            <person name="McKeever D."/>
            <person name="Shiels B."/>
            <person name="Tait A."/>
            <person name="Barrell B.G."/>
            <person name="Hall N."/>
        </authorList>
    </citation>
    <scope>NUCLEOTIDE SEQUENCE [LARGE SCALE GENOMIC DNA]</scope>
    <source>
        <strain evidence="11">Ankara</strain>
    </source>
</reference>
<dbReference type="SUPFAM" id="SSF56712">
    <property type="entry name" value="Prokaryotic type I DNA topoisomerase"/>
    <property type="match status" value="1"/>
</dbReference>
<keyword evidence="5 7" id="KW-0238">DNA-binding</keyword>
<organism evidence="10 11">
    <name type="scientific">Theileria annulata</name>
    <dbReference type="NCBI Taxonomy" id="5874"/>
    <lineage>
        <taxon>Eukaryota</taxon>
        <taxon>Sar</taxon>
        <taxon>Alveolata</taxon>
        <taxon>Apicomplexa</taxon>
        <taxon>Aconoidasida</taxon>
        <taxon>Piroplasmida</taxon>
        <taxon>Theileriidae</taxon>
        <taxon>Theileria</taxon>
    </lineage>
</organism>
<dbReference type="eggNOG" id="KOG1956">
    <property type="taxonomic scope" value="Eukaryota"/>
</dbReference>
<comment type="function">
    <text evidence="7">Introduces a single-strand break via transesterification at a target site in duplex DNA. Releases the supercoiling and torsional tension of DNA introduced during the DNA replication and transcription by transiently cleaving and rejoining one strand of the DNA duplex. The scissile phosphodiester is attacked by the catalytic tyrosine of the enzyme, resulting in the formation of a DNA-(5'-phosphotyrosyl)-enzyme intermediate and the expulsion of a 3'-OH DNA strand.</text>
</comment>
<evidence type="ECO:0000313" key="11">
    <source>
        <dbReference type="Proteomes" id="UP000001950"/>
    </source>
</evidence>
<evidence type="ECO:0000256" key="2">
    <source>
        <dbReference type="ARBA" id="ARBA00009446"/>
    </source>
</evidence>
<dbReference type="PANTHER" id="PTHR11390:SF21">
    <property type="entry name" value="DNA TOPOISOMERASE 3-ALPHA"/>
    <property type="match status" value="1"/>
</dbReference>
<dbReference type="EC" id="5.6.2.1" evidence="3 7"/>
<dbReference type="InterPro" id="IPR013824">
    <property type="entry name" value="Topo_IA_cen_sub1"/>
</dbReference>
<dbReference type="InterPro" id="IPR013826">
    <property type="entry name" value="Topo_IA_cen_sub3"/>
</dbReference>
<dbReference type="GO" id="GO:0031422">
    <property type="term" value="C:RecQ family helicase-topoisomerase III complex"/>
    <property type="evidence" value="ECO:0007669"/>
    <property type="project" value="TreeGrafter"/>
</dbReference>
<dbReference type="GO" id="GO:0006281">
    <property type="term" value="P:DNA repair"/>
    <property type="evidence" value="ECO:0007669"/>
    <property type="project" value="TreeGrafter"/>
</dbReference>
<dbReference type="EMBL" id="CR940352">
    <property type="protein sequence ID" value="CAI75909.1"/>
    <property type="molecule type" value="Genomic_DNA"/>
</dbReference>